<dbReference type="Proteomes" id="UP001249851">
    <property type="component" value="Unassembled WGS sequence"/>
</dbReference>
<dbReference type="PROSITE" id="PS50097">
    <property type="entry name" value="BTB"/>
    <property type="match status" value="1"/>
</dbReference>
<dbReference type="InterPro" id="IPR011333">
    <property type="entry name" value="SKP1/BTB/POZ_sf"/>
</dbReference>
<evidence type="ECO:0000256" key="2">
    <source>
        <dbReference type="ARBA" id="ARBA00022737"/>
    </source>
</evidence>
<dbReference type="InterPro" id="IPR017096">
    <property type="entry name" value="BTB-kelch_protein"/>
</dbReference>
<dbReference type="SMART" id="SM00225">
    <property type="entry name" value="BTB"/>
    <property type="match status" value="1"/>
</dbReference>
<dbReference type="FunFam" id="1.25.40.420:FF:000001">
    <property type="entry name" value="Kelch-like family member 12"/>
    <property type="match status" value="1"/>
</dbReference>
<keyword evidence="5" id="KW-1185">Reference proteome</keyword>
<proteinExistence type="predicted"/>
<dbReference type="Pfam" id="PF07707">
    <property type="entry name" value="BACK"/>
    <property type="match status" value="1"/>
</dbReference>
<dbReference type="InterPro" id="IPR011705">
    <property type="entry name" value="BACK"/>
</dbReference>
<keyword evidence="2" id="KW-0677">Repeat</keyword>
<dbReference type="InterPro" id="IPR000210">
    <property type="entry name" value="BTB/POZ_dom"/>
</dbReference>
<gene>
    <name evidence="4" type="ORF">P5673_012723</name>
</gene>
<dbReference type="SMART" id="SM00612">
    <property type="entry name" value="Kelch"/>
    <property type="match status" value="6"/>
</dbReference>
<dbReference type="PANTHER" id="PTHR24412:SF497">
    <property type="entry name" value="KELCH-LIKE PROTEIN 18"/>
    <property type="match status" value="1"/>
</dbReference>
<dbReference type="PANTHER" id="PTHR24412">
    <property type="entry name" value="KELCH PROTEIN"/>
    <property type="match status" value="1"/>
</dbReference>
<organism evidence="4 5">
    <name type="scientific">Acropora cervicornis</name>
    <name type="common">Staghorn coral</name>
    <dbReference type="NCBI Taxonomy" id="6130"/>
    <lineage>
        <taxon>Eukaryota</taxon>
        <taxon>Metazoa</taxon>
        <taxon>Cnidaria</taxon>
        <taxon>Anthozoa</taxon>
        <taxon>Hexacorallia</taxon>
        <taxon>Scleractinia</taxon>
        <taxon>Astrocoeniina</taxon>
        <taxon>Acroporidae</taxon>
        <taxon>Acropora</taxon>
    </lineage>
</organism>
<evidence type="ECO:0000313" key="5">
    <source>
        <dbReference type="Proteomes" id="UP001249851"/>
    </source>
</evidence>
<protein>
    <submittedName>
        <fullName evidence="4">Kelch-like protein 2</fullName>
    </submittedName>
</protein>
<feature type="domain" description="BTB" evidence="3">
    <location>
        <begin position="110"/>
        <end position="177"/>
    </location>
</feature>
<dbReference type="Gene3D" id="2.120.10.80">
    <property type="entry name" value="Kelch-type beta propeller"/>
    <property type="match status" value="1"/>
</dbReference>
<comment type="caution">
    <text evidence="4">The sequence shown here is derived from an EMBL/GenBank/DDBJ whole genome shotgun (WGS) entry which is preliminary data.</text>
</comment>
<dbReference type="Pfam" id="PF24981">
    <property type="entry name" value="Beta-prop_ATRN-LZTR1"/>
    <property type="match status" value="1"/>
</dbReference>
<evidence type="ECO:0000259" key="3">
    <source>
        <dbReference type="PROSITE" id="PS50097"/>
    </source>
</evidence>
<dbReference type="Pfam" id="PF00651">
    <property type="entry name" value="BTB"/>
    <property type="match status" value="1"/>
</dbReference>
<dbReference type="PIRSF" id="PIRSF037037">
    <property type="entry name" value="Kelch-like_protein_gigaxonin"/>
    <property type="match status" value="1"/>
</dbReference>
<dbReference type="Gene3D" id="3.30.710.10">
    <property type="entry name" value="Potassium Channel Kv1.1, Chain A"/>
    <property type="match status" value="1"/>
</dbReference>
<dbReference type="InterPro" id="IPR006652">
    <property type="entry name" value="Kelch_1"/>
</dbReference>
<dbReference type="SMART" id="SM00875">
    <property type="entry name" value="BACK"/>
    <property type="match status" value="1"/>
</dbReference>
<dbReference type="EMBL" id="JARQWQ010000024">
    <property type="protein sequence ID" value="KAK2563737.1"/>
    <property type="molecule type" value="Genomic_DNA"/>
</dbReference>
<dbReference type="AlphaFoldDB" id="A0AAD9QLY5"/>
<evidence type="ECO:0000256" key="1">
    <source>
        <dbReference type="ARBA" id="ARBA00022441"/>
    </source>
</evidence>
<keyword evidence="1" id="KW-0880">Kelch repeat</keyword>
<reference evidence="4" key="1">
    <citation type="journal article" date="2023" name="G3 (Bethesda)">
        <title>Whole genome assembly and annotation of the endangered Caribbean coral Acropora cervicornis.</title>
        <authorList>
            <person name="Selwyn J.D."/>
            <person name="Vollmer S.V."/>
        </authorList>
    </citation>
    <scope>NUCLEOTIDE SEQUENCE</scope>
    <source>
        <strain evidence="4">K2</strain>
    </source>
</reference>
<sequence length="663" mass="74657">MESISTCNVSNKGRIGVFSVRRQQHLPLLEIRCFKEAKFGIFCFFYPSCTCVHKTGSNRSETENKNTNVEAFITFLTIAMERPKKKSSAESYQGDLYRRMDEFRRQGILSDIILVVDNEEFPAHKSVLAASSEYFLSLFTSDMKEKQNLKVKLEGFKPFVMNDLLSYIYTGQAEITDENAKELVFAGDYLLIESLKKKGTFYLEDSLSPSNCLSVRAFSEKYVCDELERKSESFILDNFVAVSKSEEFLCLGSSEIEKLISMDDLIVETEEQVYEAVISWVKHDIQKRKEDFARLLSKLRLGSMSKYYLAEYVENEELVSGNLECTKLLYKAMKSFAMFATQGKLTDDICKIRRCLDSNIKAIVTIWGPGDELRSSTQCYVPSVNQWFSLAPMLIPRFSHGAVACEGFIYTVGGVSLNGHLSSMERYDYRTNTWAGVAPMAKEVSGLGVAELNGCLYAVGGWHRGRPLNSVLRYYPSSNIWEAVAPMTATRGGPCVVSDKYLYAIGGKTENDNANDPFKYLNTVERYDPRMNTWHESMPMQVQRAYACGVAVKGILYVVGGTQDDLYSSHSSCEAFDCDTNSWTYIASLCISRALAGIAFVDGKIYVLGGKKNLRERTDKIERYDKELDVWNVVGSVPNCMGGIQCSPVSLSKAFFHSLTKIT</sequence>
<dbReference type="SUPFAM" id="SSF117281">
    <property type="entry name" value="Kelch motif"/>
    <property type="match status" value="1"/>
</dbReference>
<accession>A0AAD9QLY5</accession>
<name>A0AAD9QLY5_ACRCE</name>
<dbReference type="InterPro" id="IPR056737">
    <property type="entry name" value="Beta-prop_ATRN-MKLN-like"/>
</dbReference>
<dbReference type="SUPFAM" id="SSF54695">
    <property type="entry name" value="POZ domain"/>
    <property type="match status" value="1"/>
</dbReference>
<reference evidence="4" key="2">
    <citation type="journal article" date="2023" name="Science">
        <title>Genomic signatures of disease resistance in endangered staghorn corals.</title>
        <authorList>
            <person name="Vollmer S.V."/>
            <person name="Selwyn J.D."/>
            <person name="Despard B.A."/>
            <person name="Roesel C.L."/>
        </authorList>
    </citation>
    <scope>NUCLEOTIDE SEQUENCE</scope>
    <source>
        <strain evidence="4">K2</strain>
    </source>
</reference>
<dbReference type="Gene3D" id="1.25.40.420">
    <property type="match status" value="1"/>
</dbReference>
<dbReference type="InterPro" id="IPR015915">
    <property type="entry name" value="Kelch-typ_b-propeller"/>
</dbReference>
<evidence type="ECO:0000313" key="4">
    <source>
        <dbReference type="EMBL" id="KAK2563737.1"/>
    </source>
</evidence>